<proteinExistence type="predicted"/>
<dbReference type="GO" id="GO:0032259">
    <property type="term" value="P:methylation"/>
    <property type="evidence" value="ECO:0007669"/>
    <property type="project" value="UniProtKB-KW"/>
</dbReference>
<feature type="non-terminal residue" evidence="7">
    <location>
        <position position="253"/>
    </location>
</feature>
<evidence type="ECO:0000256" key="5">
    <source>
        <dbReference type="ARBA" id="ARBA00047942"/>
    </source>
</evidence>
<keyword evidence="4" id="KW-0949">S-adenosyl-L-methionine</keyword>
<protein>
    <recommendedName>
        <fullName evidence="1">site-specific DNA-methyltransferase (adenine-specific)</fullName>
        <ecNumber evidence="1">2.1.1.72</ecNumber>
    </recommendedName>
</protein>
<comment type="caution">
    <text evidence="7">The sequence shown here is derived from an EMBL/GenBank/DDBJ whole genome shotgun (WGS) entry which is preliminary data.</text>
</comment>
<dbReference type="GO" id="GO:0006304">
    <property type="term" value="P:DNA modification"/>
    <property type="evidence" value="ECO:0007669"/>
    <property type="project" value="InterPro"/>
</dbReference>
<reference evidence="7" key="1">
    <citation type="journal article" date="2014" name="Front. Microbiol.">
        <title>High frequency of phylogenetically diverse reductive dehalogenase-homologous genes in deep subseafloor sedimentary metagenomes.</title>
        <authorList>
            <person name="Kawai M."/>
            <person name="Futagami T."/>
            <person name="Toyoda A."/>
            <person name="Takaki Y."/>
            <person name="Nishi S."/>
            <person name="Hori S."/>
            <person name="Arai W."/>
            <person name="Tsubouchi T."/>
            <person name="Morono Y."/>
            <person name="Uchiyama I."/>
            <person name="Ito T."/>
            <person name="Fujiyama A."/>
            <person name="Inagaki F."/>
            <person name="Takami H."/>
        </authorList>
    </citation>
    <scope>NUCLEOTIDE SEQUENCE</scope>
    <source>
        <strain evidence="7">Expedition CK06-06</strain>
    </source>
</reference>
<gene>
    <name evidence="7" type="ORF">S06H3_10868</name>
</gene>
<feature type="domain" description="Type II methyltransferase M.TaqI-like" evidence="6">
    <location>
        <begin position="2"/>
        <end position="181"/>
    </location>
</feature>
<dbReference type="GO" id="GO:0003676">
    <property type="term" value="F:nucleic acid binding"/>
    <property type="evidence" value="ECO:0007669"/>
    <property type="project" value="InterPro"/>
</dbReference>
<sequence length="253" mass="29256">GEVTKLSLLLKVLEGENRDTVENQMKLFHERALPDLGNNIKCGNSLIGPDFFDNPDIDSSDEELVRKINPFDWHTEFPQIFSRKNPGFNAVIGNPPYIFTRELITQDEKAYYYQKYQCTQFKINTYFLFVENSFHLLNKTGALGYIVPNNWLSLEYSSEFRRFLLTKTFNISITNILHKVFQKASVDTCILTFSKRGENRVIVHEMENHDIKKISDCSSDIYLNTTNCVIAYGVDTTNKIELCKRIKANGIQL</sequence>
<organism evidence="7">
    <name type="scientific">marine sediment metagenome</name>
    <dbReference type="NCBI Taxonomy" id="412755"/>
    <lineage>
        <taxon>unclassified sequences</taxon>
        <taxon>metagenomes</taxon>
        <taxon>ecological metagenomes</taxon>
    </lineage>
</organism>
<evidence type="ECO:0000256" key="2">
    <source>
        <dbReference type="ARBA" id="ARBA00022603"/>
    </source>
</evidence>
<comment type="catalytic activity">
    <reaction evidence="5">
        <text>a 2'-deoxyadenosine in DNA + S-adenosyl-L-methionine = an N(6)-methyl-2'-deoxyadenosine in DNA + S-adenosyl-L-homocysteine + H(+)</text>
        <dbReference type="Rhea" id="RHEA:15197"/>
        <dbReference type="Rhea" id="RHEA-COMP:12418"/>
        <dbReference type="Rhea" id="RHEA-COMP:12419"/>
        <dbReference type="ChEBI" id="CHEBI:15378"/>
        <dbReference type="ChEBI" id="CHEBI:57856"/>
        <dbReference type="ChEBI" id="CHEBI:59789"/>
        <dbReference type="ChEBI" id="CHEBI:90615"/>
        <dbReference type="ChEBI" id="CHEBI:90616"/>
        <dbReference type="EC" id="2.1.1.72"/>
    </reaction>
</comment>
<dbReference type="PANTHER" id="PTHR33841:SF1">
    <property type="entry name" value="DNA METHYLTRANSFERASE A"/>
    <property type="match status" value="1"/>
</dbReference>
<dbReference type="InterPro" id="IPR050953">
    <property type="entry name" value="N4_N6_ade-DNA_methylase"/>
</dbReference>
<evidence type="ECO:0000259" key="6">
    <source>
        <dbReference type="Pfam" id="PF07669"/>
    </source>
</evidence>
<dbReference type="EC" id="2.1.1.72" evidence="1"/>
<evidence type="ECO:0000256" key="3">
    <source>
        <dbReference type="ARBA" id="ARBA00022679"/>
    </source>
</evidence>
<dbReference type="AlphaFoldDB" id="X1MYW6"/>
<dbReference type="PANTHER" id="PTHR33841">
    <property type="entry name" value="DNA METHYLTRANSFERASE YEEA-RELATED"/>
    <property type="match status" value="1"/>
</dbReference>
<keyword evidence="3" id="KW-0808">Transferase</keyword>
<dbReference type="SUPFAM" id="SSF53335">
    <property type="entry name" value="S-adenosyl-L-methionine-dependent methyltransferases"/>
    <property type="match status" value="1"/>
</dbReference>
<dbReference type="Gene3D" id="3.40.50.150">
    <property type="entry name" value="Vaccinia Virus protein VP39"/>
    <property type="match status" value="1"/>
</dbReference>
<dbReference type="InterPro" id="IPR029063">
    <property type="entry name" value="SAM-dependent_MTases_sf"/>
</dbReference>
<evidence type="ECO:0000256" key="1">
    <source>
        <dbReference type="ARBA" id="ARBA00011900"/>
    </source>
</evidence>
<dbReference type="Pfam" id="PF07669">
    <property type="entry name" value="Eco57I"/>
    <property type="match status" value="1"/>
</dbReference>
<dbReference type="PRINTS" id="PR00507">
    <property type="entry name" value="N12N6MTFRASE"/>
</dbReference>
<evidence type="ECO:0000313" key="7">
    <source>
        <dbReference type="EMBL" id="GAI11539.1"/>
    </source>
</evidence>
<evidence type="ECO:0000256" key="4">
    <source>
        <dbReference type="ARBA" id="ARBA00022691"/>
    </source>
</evidence>
<dbReference type="InterPro" id="IPR011639">
    <property type="entry name" value="MethylTrfase_TaqI-like_dom"/>
</dbReference>
<name>X1MYW6_9ZZZZ</name>
<dbReference type="GO" id="GO:0009007">
    <property type="term" value="F:site-specific DNA-methyltransferase (adenine-specific) activity"/>
    <property type="evidence" value="ECO:0007669"/>
    <property type="project" value="UniProtKB-EC"/>
</dbReference>
<dbReference type="EMBL" id="BARV01005135">
    <property type="protein sequence ID" value="GAI11539.1"/>
    <property type="molecule type" value="Genomic_DNA"/>
</dbReference>
<feature type="non-terminal residue" evidence="7">
    <location>
        <position position="1"/>
    </location>
</feature>
<keyword evidence="2" id="KW-0489">Methyltransferase</keyword>
<dbReference type="InterPro" id="IPR002052">
    <property type="entry name" value="DNA_methylase_N6_adenine_CS"/>
</dbReference>
<dbReference type="PROSITE" id="PS00092">
    <property type="entry name" value="N6_MTASE"/>
    <property type="match status" value="1"/>
</dbReference>
<accession>X1MYW6</accession>